<evidence type="ECO:0000313" key="6">
    <source>
        <dbReference type="Proteomes" id="UP000679992"/>
    </source>
</evidence>
<feature type="compositionally biased region" description="Polar residues" evidence="3">
    <location>
        <begin position="24"/>
        <end position="34"/>
    </location>
</feature>
<dbReference type="SUPFAM" id="SSF48498">
    <property type="entry name" value="Tetracyclin repressor-like, C-terminal domain"/>
    <property type="match status" value="1"/>
</dbReference>
<dbReference type="Gene3D" id="1.10.357.10">
    <property type="entry name" value="Tetracycline Repressor, domain 2"/>
    <property type="match status" value="1"/>
</dbReference>
<keyword evidence="1 2" id="KW-0238">DNA-binding</keyword>
<sequence length="231" mass="26189">MEFNETLRDRQNLTSEQKPVGKQKLTSEQKSTGKQKPAGKQKLTSKDKLMQAALSLMAEKGYNGVSTKEIAAEAGVSEMTLFRNFGSKPNLLDEAIDRFYYTGAMEMIFAEQLVWDLRSDLRLVAETYHEIMNRNRTWIRVVLQEAELSAAREKAQKHPRQLRELLTNYFTGMMEKGKLTPTSPEAQAITFMWMNYGAFMAHLYGSEGIAGVALTEFLDSSIELFVRGLTP</sequence>
<comment type="caution">
    <text evidence="5">The sequence shown here is derived from an EMBL/GenBank/DDBJ whole genome shotgun (WGS) entry which is preliminary data.</text>
</comment>
<feature type="region of interest" description="Disordered" evidence="3">
    <location>
        <begin position="1"/>
        <end position="45"/>
    </location>
</feature>
<accession>A0ABQ4M9L7</accession>
<feature type="domain" description="HTH tetR-type" evidence="4">
    <location>
        <begin position="43"/>
        <end position="103"/>
    </location>
</feature>
<evidence type="ECO:0000256" key="2">
    <source>
        <dbReference type="PROSITE-ProRule" id="PRU00335"/>
    </source>
</evidence>
<name>A0ABQ4M9L7_9BACL</name>
<dbReference type="InterPro" id="IPR050109">
    <property type="entry name" value="HTH-type_TetR-like_transc_reg"/>
</dbReference>
<dbReference type="PROSITE" id="PS50977">
    <property type="entry name" value="HTH_TETR_2"/>
    <property type="match status" value="1"/>
</dbReference>
<dbReference type="PANTHER" id="PTHR30055">
    <property type="entry name" value="HTH-TYPE TRANSCRIPTIONAL REGULATOR RUTR"/>
    <property type="match status" value="1"/>
</dbReference>
<reference evidence="5 6" key="1">
    <citation type="submission" date="2021-03" db="EMBL/GenBank/DDBJ databases">
        <title>Antimicrobial resistance genes in bacteria isolated from Japanese honey, and their potential for conferring macrolide and lincosamide resistance in the American foulbrood pathogen Paenibacillus larvae.</title>
        <authorList>
            <person name="Okamoto M."/>
            <person name="Kumagai M."/>
            <person name="Kanamori H."/>
            <person name="Takamatsu D."/>
        </authorList>
    </citation>
    <scope>NUCLEOTIDE SEQUENCE [LARGE SCALE GENOMIC DNA]</scope>
    <source>
        <strain evidence="5 6">J42TS3</strain>
    </source>
</reference>
<keyword evidence="6" id="KW-1185">Reference proteome</keyword>
<organism evidence="5 6">
    <name type="scientific">Paenibacillus vini</name>
    <dbReference type="NCBI Taxonomy" id="1476024"/>
    <lineage>
        <taxon>Bacteria</taxon>
        <taxon>Bacillati</taxon>
        <taxon>Bacillota</taxon>
        <taxon>Bacilli</taxon>
        <taxon>Bacillales</taxon>
        <taxon>Paenibacillaceae</taxon>
        <taxon>Paenibacillus</taxon>
    </lineage>
</organism>
<dbReference type="InterPro" id="IPR036271">
    <property type="entry name" value="Tet_transcr_reg_TetR-rel_C_sf"/>
</dbReference>
<proteinExistence type="predicted"/>
<feature type="DNA-binding region" description="H-T-H motif" evidence="2">
    <location>
        <begin position="66"/>
        <end position="85"/>
    </location>
</feature>
<evidence type="ECO:0000259" key="4">
    <source>
        <dbReference type="PROSITE" id="PS50977"/>
    </source>
</evidence>
<feature type="compositionally biased region" description="Basic and acidic residues" evidence="3">
    <location>
        <begin position="1"/>
        <end position="11"/>
    </location>
</feature>
<dbReference type="InterPro" id="IPR001647">
    <property type="entry name" value="HTH_TetR"/>
</dbReference>
<dbReference type="PANTHER" id="PTHR30055:SF226">
    <property type="entry name" value="HTH-TYPE TRANSCRIPTIONAL REGULATOR PKSA"/>
    <property type="match status" value="1"/>
</dbReference>
<evidence type="ECO:0000256" key="3">
    <source>
        <dbReference type="SAM" id="MobiDB-lite"/>
    </source>
</evidence>
<dbReference type="PRINTS" id="PR00455">
    <property type="entry name" value="HTHTETR"/>
</dbReference>
<gene>
    <name evidence="5" type="ORF">J42TS3_16920</name>
</gene>
<evidence type="ECO:0000313" key="5">
    <source>
        <dbReference type="EMBL" id="GIP52657.1"/>
    </source>
</evidence>
<dbReference type="InterPro" id="IPR009057">
    <property type="entry name" value="Homeodomain-like_sf"/>
</dbReference>
<protein>
    <recommendedName>
        <fullName evidence="4">HTH tetR-type domain-containing protein</fullName>
    </recommendedName>
</protein>
<dbReference type="EMBL" id="BOSL01000004">
    <property type="protein sequence ID" value="GIP52657.1"/>
    <property type="molecule type" value="Genomic_DNA"/>
</dbReference>
<dbReference type="Proteomes" id="UP000679992">
    <property type="component" value="Unassembled WGS sequence"/>
</dbReference>
<dbReference type="Pfam" id="PF00440">
    <property type="entry name" value="TetR_N"/>
    <property type="match status" value="1"/>
</dbReference>
<dbReference type="SUPFAM" id="SSF46689">
    <property type="entry name" value="Homeodomain-like"/>
    <property type="match status" value="1"/>
</dbReference>
<evidence type="ECO:0000256" key="1">
    <source>
        <dbReference type="ARBA" id="ARBA00023125"/>
    </source>
</evidence>